<keyword evidence="5" id="KW-1185">Reference proteome</keyword>
<dbReference type="AlphaFoldDB" id="A0A8H3ZFU3"/>
<dbReference type="Proteomes" id="UP000490939">
    <property type="component" value="Unassembled WGS sequence"/>
</dbReference>
<name>A0A8H3ZFU3_VENIN</name>
<evidence type="ECO:0000313" key="5">
    <source>
        <dbReference type="Proteomes" id="UP000490939"/>
    </source>
</evidence>
<evidence type="ECO:0000313" key="3">
    <source>
        <dbReference type="EMBL" id="KAE9991662.1"/>
    </source>
</evidence>
<dbReference type="EMBL" id="WNWR01000086">
    <property type="protein sequence ID" value="KAE9991662.1"/>
    <property type="molecule type" value="Genomic_DNA"/>
</dbReference>
<reference evidence="3 5" key="1">
    <citation type="submission" date="2019-07" db="EMBL/GenBank/DDBJ databases">
        <title>Venturia inaequalis Genome Resource.</title>
        <authorList>
            <person name="Lichtner F.J."/>
        </authorList>
    </citation>
    <scope>NUCLEOTIDE SEQUENCE [LARGE SCALE GENOMIC DNA]</scope>
    <source>
        <strain evidence="2 4">120213</strain>
        <strain evidence="3 5">DMI_063113</strain>
    </source>
</reference>
<keyword evidence="1" id="KW-0812">Transmembrane</keyword>
<proteinExistence type="predicted"/>
<accession>A0A8H3ZFU3</accession>
<evidence type="ECO:0000313" key="2">
    <source>
        <dbReference type="EMBL" id="KAE9969476.1"/>
    </source>
</evidence>
<evidence type="ECO:0000313" key="4">
    <source>
        <dbReference type="Proteomes" id="UP000447873"/>
    </source>
</evidence>
<dbReference type="EMBL" id="WNWS01000366">
    <property type="protein sequence ID" value="KAE9969476.1"/>
    <property type="molecule type" value="Genomic_DNA"/>
</dbReference>
<keyword evidence="1" id="KW-0472">Membrane</keyword>
<comment type="caution">
    <text evidence="3">The sequence shown here is derived from an EMBL/GenBank/DDBJ whole genome shotgun (WGS) entry which is preliminary data.</text>
</comment>
<feature type="transmembrane region" description="Helical" evidence="1">
    <location>
        <begin position="27"/>
        <end position="50"/>
    </location>
</feature>
<evidence type="ECO:0000256" key="1">
    <source>
        <dbReference type="SAM" id="Phobius"/>
    </source>
</evidence>
<gene>
    <name evidence="3" type="ORF">EG327_011205</name>
    <name evidence="2" type="ORF">EG328_006839</name>
</gene>
<protein>
    <submittedName>
        <fullName evidence="3">Uncharacterized protein</fullName>
    </submittedName>
</protein>
<keyword evidence="1" id="KW-1133">Transmembrane helix</keyword>
<feature type="transmembrane region" description="Helical" evidence="1">
    <location>
        <begin position="171"/>
        <end position="191"/>
    </location>
</feature>
<feature type="transmembrane region" description="Helical" evidence="1">
    <location>
        <begin position="394"/>
        <end position="419"/>
    </location>
</feature>
<dbReference type="Proteomes" id="UP000447873">
    <property type="component" value="Unassembled WGS sequence"/>
</dbReference>
<sequence length="512" mass="57672">MVEARGRTKTFFRKVGRLCKADLLDCWLVLHGFFMMIWLACIATSFALAISKAGRLNGFCMPDGSFNINPATYNIWKTSGYFQITLGTGHLSFALAKFIDISFDVVVGRGGQAILALVSYRVLKQYITSTMEKSPVSYGVYKTIFLGDPISLGGVSGLVQEFTLLRRLPSIIGMVWIITSALFLIVFPTFVGAMSGYSSNNHAFIRDSSGNYLDYDNLFLIDYIIFNSSRLNFTAMLSDPYLRVNSSNYSDPYYVKRPKSDQDCQYGSDSSFPLEDCYLRKAISDYVQINGFFSHNQTSSTLLSLNLTAPVLNISASYIDPGEAPSIYWNSSSGSLEFDGTLLWGSNSTDNTTKDLPFHDSTKGLYTTSSNNQTFALGDSSTQGRCQPEITYQWGFSFLLLFNFLVLLLLWSIGTYVLWLNSRLSTIPTEEPEIAGGYKAVIELASVMNHQFGKNGEDPLVLRERQIQTRIKRDLGGGRMKYRSVQREPKYFPFRGYALWEYLHRPFEVVRH</sequence>
<organism evidence="3 5">
    <name type="scientific">Venturia inaequalis</name>
    <name type="common">Apple scab fungus</name>
    <dbReference type="NCBI Taxonomy" id="5025"/>
    <lineage>
        <taxon>Eukaryota</taxon>
        <taxon>Fungi</taxon>
        <taxon>Dikarya</taxon>
        <taxon>Ascomycota</taxon>
        <taxon>Pezizomycotina</taxon>
        <taxon>Dothideomycetes</taxon>
        <taxon>Pleosporomycetidae</taxon>
        <taxon>Venturiales</taxon>
        <taxon>Venturiaceae</taxon>
        <taxon>Venturia</taxon>
    </lineage>
</organism>